<dbReference type="Gene3D" id="3.40.50.1000">
    <property type="entry name" value="HAD superfamily/HAD-like"/>
    <property type="match status" value="1"/>
</dbReference>
<dbReference type="GO" id="GO:0008252">
    <property type="term" value="F:nucleotidase activity"/>
    <property type="evidence" value="ECO:0007669"/>
    <property type="project" value="TreeGrafter"/>
</dbReference>
<dbReference type="SUPFAM" id="SSF56784">
    <property type="entry name" value="HAD-like"/>
    <property type="match status" value="1"/>
</dbReference>
<evidence type="ECO:0000313" key="2">
    <source>
        <dbReference type="Proteomes" id="UP000567179"/>
    </source>
</evidence>
<proteinExistence type="predicted"/>
<dbReference type="GO" id="GO:0009166">
    <property type="term" value="P:nucleotide catabolic process"/>
    <property type="evidence" value="ECO:0007669"/>
    <property type="project" value="TreeGrafter"/>
</dbReference>
<accession>A0A8H5BDB0</accession>
<evidence type="ECO:0008006" key="3">
    <source>
        <dbReference type="Google" id="ProtNLM"/>
    </source>
</evidence>
<dbReference type="EMBL" id="JAACJJ010000028">
    <property type="protein sequence ID" value="KAF5321244.1"/>
    <property type="molecule type" value="Genomic_DNA"/>
</dbReference>
<dbReference type="SFLD" id="SFLDS00003">
    <property type="entry name" value="Haloacid_Dehalogenase"/>
    <property type="match status" value="1"/>
</dbReference>
<dbReference type="GO" id="GO:0006206">
    <property type="term" value="P:pyrimidine nucleobase metabolic process"/>
    <property type="evidence" value="ECO:0007669"/>
    <property type="project" value="TreeGrafter"/>
</dbReference>
<dbReference type="InterPro" id="IPR023214">
    <property type="entry name" value="HAD_sf"/>
</dbReference>
<organism evidence="1 2">
    <name type="scientific">Psilocybe cf. subviscida</name>
    <dbReference type="NCBI Taxonomy" id="2480587"/>
    <lineage>
        <taxon>Eukaryota</taxon>
        <taxon>Fungi</taxon>
        <taxon>Dikarya</taxon>
        <taxon>Basidiomycota</taxon>
        <taxon>Agaricomycotina</taxon>
        <taxon>Agaricomycetes</taxon>
        <taxon>Agaricomycetidae</taxon>
        <taxon>Agaricales</taxon>
        <taxon>Agaricineae</taxon>
        <taxon>Strophariaceae</taxon>
        <taxon>Psilocybe</taxon>
    </lineage>
</organism>
<dbReference type="Pfam" id="PF00702">
    <property type="entry name" value="Hydrolase"/>
    <property type="match status" value="1"/>
</dbReference>
<evidence type="ECO:0000313" key="1">
    <source>
        <dbReference type="EMBL" id="KAF5321244.1"/>
    </source>
</evidence>
<comment type="caution">
    <text evidence="1">The sequence shown here is derived from an EMBL/GenBank/DDBJ whole genome shotgun (WGS) entry which is preliminary data.</text>
</comment>
<dbReference type="PANTHER" id="PTHR47438">
    <property type="entry name" value="PHOSPHATE METABOLISM PROTEIN 8-RELATED"/>
    <property type="match status" value="1"/>
</dbReference>
<dbReference type="Proteomes" id="UP000567179">
    <property type="component" value="Unassembled WGS sequence"/>
</dbReference>
<reference evidence="1 2" key="1">
    <citation type="journal article" date="2020" name="ISME J.">
        <title>Uncovering the hidden diversity of litter-decomposition mechanisms in mushroom-forming fungi.</title>
        <authorList>
            <person name="Floudas D."/>
            <person name="Bentzer J."/>
            <person name="Ahren D."/>
            <person name="Johansson T."/>
            <person name="Persson P."/>
            <person name="Tunlid A."/>
        </authorList>
    </citation>
    <scope>NUCLEOTIDE SEQUENCE [LARGE SCALE GENOMIC DNA]</scope>
    <source>
        <strain evidence="1 2">CBS 101986</strain>
    </source>
</reference>
<dbReference type="NCBIfam" id="TIGR01509">
    <property type="entry name" value="HAD-SF-IA-v3"/>
    <property type="match status" value="1"/>
</dbReference>
<dbReference type="PANTHER" id="PTHR47438:SF1">
    <property type="entry name" value="PHOSPHATE METABOLISM PROTEIN 8-RELATED"/>
    <property type="match status" value="1"/>
</dbReference>
<dbReference type="InterPro" id="IPR052791">
    <property type="entry name" value="SSM1_domain"/>
</dbReference>
<keyword evidence="2" id="KW-1185">Reference proteome</keyword>
<dbReference type="Gene3D" id="1.10.150.450">
    <property type="match status" value="1"/>
</dbReference>
<dbReference type="OrthoDB" id="1065058at2759"/>
<name>A0A8H5BDB0_9AGAR</name>
<gene>
    <name evidence="1" type="ORF">D9619_000784</name>
</gene>
<dbReference type="InterPro" id="IPR006439">
    <property type="entry name" value="HAD-SF_hydro_IA"/>
</dbReference>
<dbReference type="SFLD" id="SFLDG01132">
    <property type="entry name" value="C1.5.3:_5'-Nucleotidase_Like"/>
    <property type="match status" value="1"/>
</dbReference>
<dbReference type="SFLD" id="SFLDG01129">
    <property type="entry name" value="C1.5:_HAD__Beta-PGM__Phosphata"/>
    <property type="match status" value="1"/>
</dbReference>
<protein>
    <recommendedName>
        <fullName evidence="3">Pyrimidine 5-nucleotidase</fullName>
    </recommendedName>
</protein>
<dbReference type="NCBIfam" id="TIGR01993">
    <property type="entry name" value="Pyr-5-nucltdase"/>
    <property type="match status" value="1"/>
</dbReference>
<dbReference type="InterPro" id="IPR010237">
    <property type="entry name" value="Pyr-5-nucltdase"/>
</dbReference>
<sequence length="260" mass="29831">MTLRTSPQTTTTMPDSSKDDRPIVWFDIDNTLYSASAKISQAMGTRIHDYFVGLGLDHEAASDLHLKYFTQYGLALRGLTRHHDVDPLDFDRKCDGSLPLEEMIAYDPELRQLFQDIDRTKVRVWALTNAYRFHAERVLRILKLEDLVEGLIYCDYTVKDFTCKPEPEYYIQAMQKAGLDDPSKCYFVDDNRKNVDSARALGWGKCVHFCEKGIEAMEGGKIKEIDDAREPGSVDNGVVDITTLFELRQVWPEIFKESTL</sequence>
<dbReference type="InterPro" id="IPR036412">
    <property type="entry name" value="HAD-like_sf"/>
</dbReference>
<dbReference type="AlphaFoldDB" id="A0A8H5BDB0"/>